<evidence type="ECO:0000313" key="2">
    <source>
        <dbReference type="Proteomes" id="UP000644140"/>
    </source>
</evidence>
<dbReference type="RefSeq" id="WP_151781414.1">
    <property type="nucleotide sequence ID" value="NZ_BKNL01000060.1"/>
</dbReference>
<organism evidence="1 2">
    <name type="scientific">Acinetobacter bereziniae</name>
    <name type="common">Acinetobacter genomosp. 10</name>
    <dbReference type="NCBI Taxonomy" id="106648"/>
    <lineage>
        <taxon>Bacteria</taxon>
        <taxon>Pseudomonadati</taxon>
        <taxon>Pseudomonadota</taxon>
        <taxon>Gammaproteobacteria</taxon>
        <taxon>Moraxellales</taxon>
        <taxon>Moraxellaceae</taxon>
        <taxon>Acinetobacter</taxon>
    </lineage>
</organism>
<evidence type="ECO:0000313" key="1">
    <source>
        <dbReference type="EMBL" id="UUN95898.1"/>
    </source>
</evidence>
<sequence length="233" mass="27093">MKKLMMIAITTLASSVSFAENLQCEKSYEIFKQQGDKEIEILKNGTLDDIIHYYDQIEYDRKLKPNHQGQTFSSGEWISDAKYREDVKIQQDLAKDDSYKNIDFSLLKPKLNYISSVGEVCVVPMRSQDEMFKKNMQTQADVIFVRDLKTNDWRRFIYLGIEDKKDFNEFFPDFPKNIKLSKTLINNQDFAESASEFALLMLEEMGAEITPELKEAVEAQSEPFKVKLKANGY</sequence>
<accession>A0A8I1AJI7</accession>
<reference evidence="1" key="1">
    <citation type="submission" date="2022-02" db="EMBL/GenBank/DDBJ databases">
        <title>Characterization of Tn125 harboring carbapenem-resistant Acinetobacter bereziniae clinical isolates.</title>
        <authorList>
            <person name="Wong N.-K."/>
            <person name="Pan Q."/>
        </authorList>
    </citation>
    <scope>NUCLEOTIDE SEQUENCE</scope>
    <source>
        <strain evidence="1">GD03393</strain>
    </source>
</reference>
<dbReference type="Proteomes" id="UP000644140">
    <property type="component" value="Chromosome"/>
</dbReference>
<proteinExistence type="predicted"/>
<dbReference type="EMBL" id="CP092085">
    <property type="protein sequence ID" value="UUN95898.1"/>
    <property type="molecule type" value="Genomic_DNA"/>
</dbReference>
<dbReference type="AlphaFoldDB" id="A0A8I1AJI7"/>
<name>A0A8I1AJI7_ACIBZ</name>
<gene>
    <name evidence="1" type="ORF">I9054_010920</name>
</gene>
<protein>
    <submittedName>
        <fullName evidence="1">Uncharacterized protein</fullName>
    </submittedName>
</protein>